<evidence type="ECO:0000313" key="2">
    <source>
        <dbReference type="EMBL" id="PIS21479.1"/>
    </source>
</evidence>
<name>A0A2H0XBC6_UNCKA</name>
<protein>
    <recommendedName>
        <fullName evidence="4">Type II secretion system protein GspG C-terminal domain-containing protein</fullName>
    </recommendedName>
</protein>
<reference evidence="3" key="1">
    <citation type="submission" date="2017-09" db="EMBL/GenBank/DDBJ databases">
        <title>Depth-based differentiation of microbial function through sediment-hosted aquifers and enrichment of novel symbionts in the deep terrestrial subsurface.</title>
        <authorList>
            <person name="Probst A.J."/>
            <person name="Ladd B."/>
            <person name="Jarett J.K."/>
            <person name="Geller-Mcgrath D.E."/>
            <person name="Sieber C.M.K."/>
            <person name="Emerson J.B."/>
            <person name="Anantharaman K."/>
            <person name="Thomas B.C."/>
            <person name="Malmstrom R."/>
            <person name="Stieglmeier M."/>
            <person name="Klingl A."/>
            <person name="Woyke T."/>
            <person name="Ryan C.M."/>
            <person name="Banfield J.F."/>
        </authorList>
    </citation>
    <scope>NUCLEOTIDE SEQUENCE [LARGE SCALE GENOMIC DNA]</scope>
</reference>
<sequence length="150" mass="17024">MKIRFLRKLDLVELLMYVALFGALGLTVFVSRDPLEQIARADDVDLESESTGLAFSLKQYYKQKRTWPWPEGTFSGTSISADDPLLSLNILVSSGFLEQKFLDSPTLSHLQLRPISEGRAFEICFVPKSKEFKKLADCDINLANCYYCTK</sequence>
<keyword evidence="1" id="KW-1133">Transmembrane helix</keyword>
<dbReference type="EMBL" id="PEYV01000041">
    <property type="protein sequence ID" value="PIS21479.1"/>
    <property type="molecule type" value="Genomic_DNA"/>
</dbReference>
<dbReference type="AlphaFoldDB" id="A0A2H0XBC6"/>
<accession>A0A2H0XBC6</accession>
<evidence type="ECO:0000313" key="3">
    <source>
        <dbReference type="Proteomes" id="UP000231098"/>
    </source>
</evidence>
<proteinExistence type="predicted"/>
<dbReference type="Proteomes" id="UP000231098">
    <property type="component" value="Unassembled WGS sequence"/>
</dbReference>
<keyword evidence="1" id="KW-0812">Transmembrane</keyword>
<evidence type="ECO:0000256" key="1">
    <source>
        <dbReference type="SAM" id="Phobius"/>
    </source>
</evidence>
<organism evidence="2 3">
    <name type="scientific">candidate division WWE3 bacterium CG08_land_8_20_14_0_20_41_15</name>
    <dbReference type="NCBI Taxonomy" id="1975086"/>
    <lineage>
        <taxon>Bacteria</taxon>
        <taxon>Katanobacteria</taxon>
    </lineage>
</organism>
<keyword evidence="1" id="KW-0472">Membrane</keyword>
<feature type="transmembrane region" description="Helical" evidence="1">
    <location>
        <begin position="12"/>
        <end position="30"/>
    </location>
</feature>
<gene>
    <name evidence="2" type="ORF">COT51_02450</name>
</gene>
<evidence type="ECO:0008006" key="4">
    <source>
        <dbReference type="Google" id="ProtNLM"/>
    </source>
</evidence>
<comment type="caution">
    <text evidence="2">The sequence shown here is derived from an EMBL/GenBank/DDBJ whole genome shotgun (WGS) entry which is preliminary data.</text>
</comment>